<evidence type="ECO:0000256" key="6">
    <source>
        <dbReference type="ARBA" id="ARBA00022692"/>
    </source>
</evidence>
<reference evidence="18" key="2">
    <citation type="submission" date="2017-11" db="EMBL/GenBank/DDBJ databases">
        <authorList>
            <person name="Das S.K."/>
        </authorList>
    </citation>
    <scope>NUCLEOTIDE SEQUENCE</scope>
    <source>
        <strain evidence="18">S4-41</strain>
    </source>
</reference>
<comment type="similarity">
    <text evidence="2 14 15">Belongs to the TonB-dependent receptor family.</text>
</comment>
<keyword evidence="3 14" id="KW-0813">Transport</keyword>
<dbReference type="Pfam" id="PF00593">
    <property type="entry name" value="TonB_dep_Rec_b-barrel"/>
    <property type="match status" value="1"/>
</dbReference>
<comment type="caution">
    <text evidence="18">The sequence shown here is derived from an EMBL/GenBank/DDBJ whole genome shotgun (WGS) entry which is preliminary data.</text>
</comment>
<evidence type="ECO:0000256" key="15">
    <source>
        <dbReference type="RuleBase" id="RU003357"/>
    </source>
</evidence>
<dbReference type="NCBIfam" id="TIGR01783">
    <property type="entry name" value="TonB-siderophor"/>
    <property type="match status" value="1"/>
</dbReference>
<dbReference type="Proteomes" id="UP001162135">
    <property type="component" value="Unassembled WGS sequence"/>
</dbReference>
<protein>
    <submittedName>
        <fullName evidence="18">TonB-dependent siderophore receptor</fullName>
    </submittedName>
</protein>
<evidence type="ECO:0000256" key="13">
    <source>
        <dbReference type="ARBA" id="ARBA00023237"/>
    </source>
</evidence>
<dbReference type="EMBL" id="PGFS01000001">
    <property type="protein sequence ID" value="MDH4571261.1"/>
    <property type="molecule type" value="Genomic_DNA"/>
</dbReference>
<dbReference type="PANTHER" id="PTHR32552">
    <property type="entry name" value="FERRICHROME IRON RECEPTOR-RELATED"/>
    <property type="match status" value="1"/>
</dbReference>
<gene>
    <name evidence="18" type="ORF">CUR86_01505</name>
</gene>
<dbReference type="PANTHER" id="PTHR32552:SF68">
    <property type="entry name" value="FERRICHROME OUTER MEMBRANE TRANSPORTER_PHAGE RECEPTOR"/>
    <property type="match status" value="1"/>
</dbReference>
<keyword evidence="19" id="KW-1185">Reference proteome</keyword>
<evidence type="ECO:0000256" key="2">
    <source>
        <dbReference type="ARBA" id="ARBA00009810"/>
    </source>
</evidence>
<keyword evidence="10 15" id="KW-0798">TonB box</keyword>
<feature type="domain" description="TonB-dependent receptor plug" evidence="17">
    <location>
        <begin position="83"/>
        <end position="180"/>
    </location>
</feature>
<comment type="subcellular location">
    <subcellularLocation>
        <location evidence="1 14">Cell outer membrane</location>
        <topology evidence="1 14">Multi-pass membrane protein</topology>
    </subcellularLocation>
</comment>
<keyword evidence="7" id="KW-0732">Signal</keyword>
<dbReference type="InterPro" id="IPR012910">
    <property type="entry name" value="Plug_dom"/>
</dbReference>
<name>A0ABT6I0U1_9GAMM</name>
<dbReference type="InterPro" id="IPR039426">
    <property type="entry name" value="TonB-dep_rcpt-like"/>
</dbReference>
<dbReference type="RefSeq" id="WP_110715366.1">
    <property type="nucleotide sequence ID" value="NZ_PGFS01000001.1"/>
</dbReference>
<keyword evidence="4 14" id="KW-1134">Transmembrane beta strand</keyword>
<dbReference type="Gene3D" id="2.40.170.20">
    <property type="entry name" value="TonB-dependent receptor, beta-barrel domain"/>
    <property type="match status" value="1"/>
</dbReference>
<evidence type="ECO:0000313" key="18">
    <source>
        <dbReference type="EMBL" id="MDH4571261.1"/>
    </source>
</evidence>
<dbReference type="SUPFAM" id="SSF56935">
    <property type="entry name" value="Porins"/>
    <property type="match status" value="1"/>
</dbReference>
<dbReference type="Pfam" id="PF07715">
    <property type="entry name" value="Plug"/>
    <property type="match status" value="1"/>
</dbReference>
<keyword evidence="6 14" id="KW-0812">Transmembrane</keyword>
<keyword evidence="9" id="KW-0406">Ion transport</keyword>
<dbReference type="CDD" id="cd01347">
    <property type="entry name" value="ligand_gated_channel"/>
    <property type="match status" value="1"/>
</dbReference>
<evidence type="ECO:0000256" key="10">
    <source>
        <dbReference type="ARBA" id="ARBA00023077"/>
    </source>
</evidence>
<keyword evidence="5" id="KW-0410">Iron transport</keyword>
<dbReference type="Gene3D" id="2.170.130.10">
    <property type="entry name" value="TonB-dependent receptor, plug domain"/>
    <property type="match status" value="1"/>
</dbReference>
<evidence type="ECO:0000256" key="4">
    <source>
        <dbReference type="ARBA" id="ARBA00022452"/>
    </source>
</evidence>
<evidence type="ECO:0000256" key="7">
    <source>
        <dbReference type="ARBA" id="ARBA00022729"/>
    </source>
</evidence>
<keyword evidence="13 14" id="KW-0998">Cell outer membrane</keyword>
<proteinExistence type="inferred from homology"/>
<accession>A0ABT6I0U1</accession>
<dbReference type="InterPro" id="IPR037066">
    <property type="entry name" value="Plug_dom_sf"/>
</dbReference>
<dbReference type="PROSITE" id="PS52016">
    <property type="entry name" value="TONB_DEPENDENT_REC_3"/>
    <property type="match status" value="1"/>
</dbReference>
<dbReference type="InterPro" id="IPR010105">
    <property type="entry name" value="TonB_sidphr_rcpt"/>
</dbReference>
<evidence type="ECO:0000256" key="12">
    <source>
        <dbReference type="ARBA" id="ARBA00023170"/>
    </source>
</evidence>
<evidence type="ECO:0000313" key="19">
    <source>
        <dbReference type="Proteomes" id="UP001162135"/>
    </source>
</evidence>
<dbReference type="InterPro" id="IPR036942">
    <property type="entry name" value="Beta-barrel_TonB_sf"/>
</dbReference>
<evidence type="ECO:0000259" key="17">
    <source>
        <dbReference type="Pfam" id="PF07715"/>
    </source>
</evidence>
<reference evidence="18" key="1">
    <citation type="journal article" date="2015" name="Antonie Van Leeuwenhoek">
        <title>Comparative 16S rRNA signatures and multilocus sequence analysis for the genus Salinicola and description of Salinicola acroporae sp. nov., isolated from coral Acropora digitifera.</title>
        <authorList>
            <person name="Lepcha R.T."/>
            <person name="Poddar A."/>
            <person name="Schumann P."/>
            <person name="Das S.K."/>
        </authorList>
    </citation>
    <scope>NUCLEOTIDE SEQUENCE</scope>
    <source>
        <strain evidence="18">S4-41</strain>
    </source>
</reference>
<evidence type="ECO:0000256" key="14">
    <source>
        <dbReference type="PROSITE-ProRule" id="PRU01360"/>
    </source>
</evidence>
<evidence type="ECO:0000256" key="8">
    <source>
        <dbReference type="ARBA" id="ARBA00023004"/>
    </source>
</evidence>
<keyword evidence="8" id="KW-0408">Iron</keyword>
<evidence type="ECO:0000259" key="16">
    <source>
        <dbReference type="Pfam" id="PF00593"/>
    </source>
</evidence>
<feature type="domain" description="TonB-dependent receptor-like beta-barrel" evidence="16">
    <location>
        <begin position="254"/>
        <end position="682"/>
    </location>
</feature>
<evidence type="ECO:0000256" key="3">
    <source>
        <dbReference type="ARBA" id="ARBA00022448"/>
    </source>
</evidence>
<evidence type="ECO:0000256" key="1">
    <source>
        <dbReference type="ARBA" id="ARBA00004571"/>
    </source>
</evidence>
<evidence type="ECO:0000256" key="9">
    <source>
        <dbReference type="ARBA" id="ARBA00023065"/>
    </source>
</evidence>
<organism evidence="18 19">
    <name type="scientific">Salinicola acroporae</name>
    <dbReference type="NCBI Taxonomy" id="1541440"/>
    <lineage>
        <taxon>Bacteria</taxon>
        <taxon>Pseudomonadati</taxon>
        <taxon>Pseudomonadota</taxon>
        <taxon>Gammaproteobacteria</taxon>
        <taxon>Oceanospirillales</taxon>
        <taxon>Halomonadaceae</taxon>
        <taxon>Salinicola</taxon>
    </lineage>
</organism>
<keyword evidence="11 14" id="KW-0472">Membrane</keyword>
<evidence type="ECO:0000256" key="5">
    <source>
        <dbReference type="ARBA" id="ARBA00022496"/>
    </source>
</evidence>
<sequence>MSGRNRTIASRGNPPWWHQTTMAVFCGSTLLTLPAIGNAQQSQSGDDYRLSPVTVNAQAVGDDNANTILARELWVGGKVATSIQDTPASVSVITEKEIEQRNAKTTEEVLQYTPGVVTGYYATDDRNDYFTIRGFQATTYRDGMTLGSMRGVREEPYAYERIEVLRGANSTLFGPADPGGSVNFVSKRPRFESFGEGYLGFGSFDHQEVGLDIGDTLGDGDTVAWRLTGKAKDSSYEYDHSDDDDQFIMGGLTWEPTDRTSATLIFDYLNRDGTANSGGYPFDREYDRSDFFGEPDYNYHDVERTNVTGLFTHDFDNGLIFRGNVRYSDLTDDYGYVYLTDSASRVGSDVDRGYIGSDTDAEELIGNAMLQYDASFGDIDSSTVAGVEFRDGESTGYSVYAAGTPIDIDDPVYSGAPATLTPYNHVKQEYDTRAVFLQQNFSFYDTFVVTTGVRNDDLDLSSTDYLYDISDSDDFSETTWRGALTYIINPEVSTYVSYVESVAPPTIGVTPERGKQYEVGVKYSPLWTDALFSAAVYDLTREDVGIAVTQNDGTIDQQTVGEYRVRGLDLEVKAEVTDNLSVIGGYTYMQPEVEEGSITVSGAVVPIDGNDIQIAPRHSAMLWGYYTLPDLDMSFGLGARYTGTYYFDSANDAKSEAATLFDAAYNYQFLPNTDFSVNVTNLLDEQHVVGSGTADYYNQGREIFAKVRYHW</sequence>
<keyword evidence="12 18" id="KW-0675">Receptor</keyword>
<evidence type="ECO:0000256" key="11">
    <source>
        <dbReference type="ARBA" id="ARBA00023136"/>
    </source>
</evidence>
<dbReference type="InterPro" id="IPR000531">
    <property type="entry name" value="Beta-barrel_TonB"/>
</dbReference>